<gene>
    <name evidence="1" type="ORF">CLTHE_12010</name>
</gene>
<dbReference type="RefSeq" id="WP_080022452.1">
    <property type="nucleotide sequence ID" value="NZ_LTAY01000031.1"/>
</dbReference>
<comment type="caution">
    <text evidence="1">The sequence shown here is derived from an EMBL/GenBank/DDBJ whole genome shotgun (WGS) entry which is preliminary data.</text>
</comment>
<organism evidence="1 2">
    <name type="scientific">Clostridium thermobutyricum DSM 4928</name>
    <dbReference type="NCBI Taxonomy" id="1121339"/>
    <lineage>
        <taxon>Bacteria</taxon>
        <taxon>Bacillati</taxon>
        <taxon>Bacillota</taxon>
        <taxon>Clostridia</taxon>
        <taxon>Eubacteriales</taxon>
        <taxon>Clostridiaceae</taxon>
        <taxon>Clostridium</taxon>
    </lineage>
</organism>
<sequence>MIKVESKIVDDENCGVNVEVNGTIKDLYIESAMIIKSLVDKVSKAVDKDKEVILGDILKEILLQMGDK</sequence>
<name>A0A1V4SWE0_9CLOT</name>
<dbReference type="AlphaFoldDB" id="A0A1V4SWE0"/>
<evidence type="ECO:0000313" key="2">
    <source>
        <dbReference type="Proteomes" id="UP000191448"/>
    </source>
</evidence>
<evidence type="ECO:0000313" key="1">
    <source>
        <dbReference type="EMBL" id="OPX48522.1"/>
    </source>
</evidence>
<protein>
    <submittedName>
        <fullName evidence="1">Uncharacterized protein</fullName>
    </submittedName>
</protein>
<proteinExistence type="predicted"/>
<reference evidence="1 2" key="1">
    <citation type="submission" date="2016-02" db="EMBL/GenBank/DDBJ databases">
        <title>Genome sequence of Clostridium thermobutyricum DSM 4928.</title>
        <authorList>
            <person name="Poehlein A."/>
            <person name="Daniel R."/>
        </authorList>
    </citation>
    <scope>NUCLEOTIDE SEQUENCE [LARGE SCALE GENOMIC DNA]</scope>
    <source>
        <strain evidence="1 2">DSM 4928</strain>
    </source>
</reference>
<dbReference type="Proteomes" id="UP000191448">
    <property type="component" value="Unassembled WGS sequence"/>
</dbReference>
<dbReference type="EMBL" id="LTAY01000031">
    <property type="protein sequence ID" value="OPX48522.1"/>
    <property type="molecule type" value="Genomic_DNA"/>
</dbReference>
<accession>A0A1V4SWE0</accession>